<name>A0AAD1X7B4_EUPCR</name>
<dbReference type="PANTHER" id="PTHR24055">
    <property type="entry name" value="MITOGEN-ACTIVATED PROTEIN KINASE"/>
    <property type="match status" value="1"/>
</dbReference>
<comment type="activity regulation">
    <text evidence="9">Activated by threonine and tyrosine phosphorylation.</text>
</comment>
<dbReference type="Gene3D" id="3.30.200.20">
    <property type="entry name" value="Phosphorylase Kinase, domain 1"/>
    <property type="match status" value="1"/>
</dbReference>
<dbReference type="InterPro" id="IPR000719">
    <property type="entry name" value="Prot_kinase_dom"/>
</dbReference>
<feature type="region of interest" description="Disordered" evidence="10">
    <location>
        <begin position="409"/>
        <end position="508"/>
    </location>
</feature>
<comment type="similarity">
    <text evidence="9">Belongs to the protein kinase superfamily. Ser/Thr protein kinase family. MAP kinase subfamily.</text>
</comment>
<reference evidence="12" key="1">
    <citation type="submission" date="2023-07" db="EMBL/GenBank/DDBJ databases">
        <authorList>
            <consortium name="AG Swart"/>
            <person name="Singh M."/>
            <person name="Singh A."/>
            <person name="Seah K."/>
            <person name="Emmerich C."/>
        </authorList>
    </citation>
    <scope>NUCLEOTIDE SEQUENCE</scope>
    <source>
        <strain evidence="12">DP1</strain>
    </source>
</reference>
<dbReference type="InterPro" id="IPR050117">
    <property type="entry name" value="MAPK"/>
</dbReference>
<evidence type="ECO:0000256" key="9">
    <source>
        <dbReference type="RuleBase" id="RU361165"/>
    </source>
</evidence>
<accession>A0AAD1X7B4</accession>
<gene>
    <name evidence="12" type="ORF">ECRASSUSDP1_LOCUS7083</name>
</gene>
<evidence type="ECO:0000256" key="3">
    <source>
        <dbReference type="ARBA" id="ARBA00022741"/>
    </source>
</evidence>
<dbReference type="InterPro" id="IPR017441">
    <property type="entry name" value="Protein_kinase_ATP_BS"/>
</dbReference>
<dbReference type="AlphaFoldDB" id="A0AAD1X7B4"/>
<evidence type="ECO:0000256" key="8">
    <source>
        <dbReference type="PROSITE-ProRule" id="PRU10141"/>
    </source>
</evidence>
<dbReference type="GO" id="GO:0005524">
    <property type="term" value="F:ATP binding"/>
    <property type="evidence" value="ECO:0007669"/>
    <property type="project" value="UniProtKB-UniRule"/>
</dbReference>
<evidence type="ECO:0000256" key="2">
    <source>
        <dbReference type="ARBA" id="ARBA00022679"/>
    </source>
</evidence>
<evidence type="ECO:0000256" key="5">
    <source>
        <dbReference type="ARBA" id="ARBA00022840"/>
    </source>
</evidence>
<evidence type="ECO:0000313" key="12">
    <source>
        <dbReference type="EMBL" id="CAI2365796.1"/>
    </source>
</evidence>
<feature type="compositionally biased region" description="Basic and acidic residues" evidence="10">
    <location>
        <begin position="433"/>
        <end position="444"/>
    </location>
</feature>
<feature type="binding site" evidence="7">
    <location>
        <position position="178"/>
    </location>
    <ligand>
        <name>Mg(2+)</name>
        <dbReference type="ChEBI" id="CHEBI:18420"/>
    </ligand>
</feature>
<dbReference type="GO" id="GO:0046872">
    <property type="term" value="F:metal ion binding"/>
    <property type="evidence" value="ECO:0007669"/>
    <property type="project" value="UniProtKB-KW"/>
</dbReference>
<dbReference type="InterPro" id="IPR008271">
    <property type="entry name" value="Ser/Thr_kinase_AS"/>
</dbReference>
<dbReference type="FunFam" id="3.30.200.20:FF:000046">
    <property type="entry name" value="Mitogen-activated protein kinase"/>
    <property type="match status" value="1"/>
</dbReference>
<dbReference type="InterPro" id="IPR003527">
    <property type="entry name" value="MAP_kinase_CS"/>
</dbReference>
<comment type="caution">
    <text evidence="12">The sequence shown here is derived from an EMBL/GenBank/DDBJ whole genome shotgun (WGS) entry which is preliminary data.</text>
</comment>
<dbReference type="SUPFAM" id="SSF56112">
    <property type="entry name" value="Protein kinase-like (PK-like)"/>
    <property type="match status" value="1"/>
</dbReference>
<dbReference type="SMART" id="SM00220">
    <property type="entry name" value="S_TKc"/>
    <property type="match status" value="1"/>
</dbReference>
<evidence type="ECO:0000256" key="10">
    <source>
        <dbReference type="SAM" id="MobiDB-lite"/>
    </source>
</evidence>
<evidence type="ECO:0000259" key="11">
    <source>
        <dbReference type="PROSITE" id="PS50011"/>
    </source>
</evidence>
<keyword evidence="5 8" id="KW-0067">ATP-binding</keyword>
<evidence type="ECO:0000256" key="1">
    <source>
        <dbReference type="ARBA" id="ARBA00022527"/>
    </source>
</evidence>
<dbReference type="CDD" id="cd07834">
    <property type="entry name" value="STKc_MAPK"/>
    <property type="match status" value="1"/>
</dbReference>
<dbReference type="FunFam" id="1.10.510.10:FF:000098">
    <property type="entry name" value="Mitogen-activated protein kinase 1"/>
    <property type="match status" value="1"/>
</dbReference>
<feature type="compositionally biased region" description="Basic and acidic residues" evidence="10">
    <location>
        <begin position="472"/>
        <end position="493"/>
    </location>
</feature>
<sequence>MNKAEEFKVEEGETHTTWNVYGTHLKLENRYEIIDALGSGAYGTVVAAIDHKENDGGQKIVAIKKIERAFEHPLFTRRTLRELKILRLMTHENVIDLITIQKPLQDEKLDIYCVFEIMETDLGSIINSQQDLSDQHMRFFTYQILRGMKYIHSAGILHRDLKPKNLLVNGNCDLKICDFGLSRTNIPQMIKSGAMTDYISTRWYRAPELLCGAETYTEAVDMWSIGCILAELILRQPLLPGDDTKNQLELIVACLGQPDKQFLQVYNEGRMQNIFTRLKNQNKIGKFDEIFDSCDPDAIDLLKKMLVYDPAKRITVEEALDHDFIGDLHYAPDEPTTISVTAFDFDFEMYDLNIEEQKELIYDEIMLYHSKKAQKKYIKGRKKHPNGMLYLKYGYYEGFVMPEIVEKKKKSKKSKHKDQNKEKDETVQEQSQEEQKKEIRKELDEPAFEEENKEAVNKAIQPQVLEAVAVENHLEPKDPEVKEEQVEAKKGSEEVPPPEFSDGNTLSS</sequence>
<comment type="cofactor">
    <cofactor evidence="9">
        <name>Mg(2+)</name>
        <dbReference type="ChEBI" id="CHEBI:18420"/>
    </cofactor>
</comment>
<keyword evidence="3 8" id="KW-0547">Nucleotide-binding</keyword>
<dbReference type="EC" id="2.7.11.24" evidence="9"/>
<dbReference type="EMBL" id="CAMPGE010006887">
    <property type="protein sequence ID" value="CAI2365796.1"/>
    <property type="molecule type" value="Genomic_DNA"/>
</dbReference>
<keyword evidence="1 9" id="KW-0723">Serine/threonine-protein kinase</keyword>
<feature type="binding site" evidence="7">
    <location>
        <position position="165"/>
    </location>
    <ligand>
        <name>Mg(2+)</name>
        <dbReference type="ChEBI" id="CHEBI:18420"/>
    </ligand>
</feature>
<keyword evidence="7 9" id="KW-0460">Magnesium</keyword>
<keyword evidence="13" id="KW-1185">Reference proteome</keyword>
<evidence type="ECO:0000256" key="7">
    <source>
        <dbReference type="PIRSR" id="PIRSR000615-3"/>
    </source>
</evidence>
<dbReference type="Gene3D" id="1.10.510.10">
    <property type="entry name" value="Transferase(Phosphotransferase) domain 1"/>
    <property type="match status" value="1"/>
</dbReference>
<dbReference type="InterPro" id="IPR011009">
    <property type="entry name" value="Kinase-like_dom_sf"/>
</dbReference>
<dbReference type="PROSITE" id="PS00107">
    <property type="entry name" value="PROTEIN_KINASE_ATP"/>
    <property type="match status" value="1"/>
</dbReference>
<dbReference type="PROSITE" id="PS50011">
    <property type="entry name" value="PROTEIN_KINASE_DOM"/>
    <property type="match status" value="1"/>
</dbReference>
<feature type="compositionally biased region" description="Basic and acidic residues" evidence="10">
    <location>
        <begin position="417"/>
        <end position="426"/>
    </location>
</feature>
<dbReference type="GO" id="GO:0004707">
    <property type="term" value="F:MAP kinase activity"/>
    <property type="evidence" value="ECO:0007669"/>
    <property type="project" value="UniProtKB-EC"/>
</dbReference>
<evidence type="ECO:0000313" key="13">
    <source>
        <dbReference type="Proteomes" id="UP001295684"/>
    </source>
</evidence>
<dbReference type="Pfam" id="PF00069">
    <property type="entry name" value="Pkinase"/>
    <property type="match status" value="1"/>
</dbReference>
<organism evidence="12 13">
    <name type="scientific">Euplotes crassus</name>
    <dbReference type="NCBI Taxonomy" id="5936"/>
    <lineage>
        <taxon>Eukaryota</taxon>
        <taxon>Sar</taxon>
        <taxon>Alveolata</taxon>
        <taxon>Ciliophora</taxon>
        <taxon>Intramacronucleata</taxon>
        <taxon>Spirotrichea</taxon>
        <taxon>Hypotrichia</taxon>
        <taxon>Euplotida</taxon>
        <taxon>Euplotidae</taxon>
        <taxon>Moneuplotes</taxon>
    </lineage>
</organism>
<keyword evidence="7" id="KW-0479">Metal-binding</keyword>
<feature type="active site" description="Proton acceptor" evidence="6">
    <location>
        <position position="160"/>
    </location>
</feature>
<comment type="catalytic activity">
    <reaction evidence="9">
        <text>L-threonyl-[protein] + ATP = O-phospho-L-threonyl-[protein] + ADP + H(+)</text>
        <dbReference type="Rhea" id="RHEA:46608"/>
        <dbReference type="Rhea" id="RHEA-COMP:11060"/>
        <dbReference type="Rhea" id="RHEA-COMP:11605"/>
        <dbReference type="ChEBI" id="CHEBI:15378"/>
        <dbReference type="ChEBI" id="CHEBI:30013"/>
        <dbReference type="ChEBI" id="CHEBI:30616"/>
        <dbReference type="ChEBI" id="CHEBI:61977"/>
        <dbReference type="ChEBI" id="CHEBI:456216"/>
        <dbReference type="EC" id="2.7.11.24"/>
    </reaction>
</comment>
<evidence type="ECO:0000256" key="6">
    <source>
        <dbReference type="PIRSR" id="PIRSR000615-1"/>
    </source>
</evidence>
<keyword evidence="2 9" id="KW-0808">Transferase</keyword>
<keyword evidence="4 9" id="KW-0418">Kinase</keyword>
<protein>
    <recommendedName>
        <fullName evidence="9">Mitogen-activated protein kinase</fullName>
        <ecNumber evidence="9">2.7.11.24</ecNumber>
    </recommendedName>
</protein>
<proteinExistence type="inferred from homology"/>
<dbReference type="PROSITE" id="PS00108">
    <property type="entry name" value="PROTEIN_KINASE_ST"/>
    <property type="match status" value="1"/>
</dbReference>
<feature type="binding site" evidence="8">
    <location>
        <position position="65"/>
    </location>
    <ligand>
        <name>ATP</name>
        <dbReference type="ChEBI" id="CHEBI:30616"/>
    </ligand>
</feature>
<feature type="domain" description="Protein kinase" evidence="11">
    <location>
        <begin position="31"/>
        <end position="325"/>
    </location>
</feature>
<evidence type="ECO:0000256" key="4">
    <source>
        <dbReference type="ARBA" id="ARBA00022777"/>
    </source>
</evidence>
<dbReference type="Proteomes" id="UP001295684">
    <property type="component" value="Unassembled WGS sequence"/>
</dbReference>
<dbReference type="PROSITE" id="PS01351">
    <property type="entry name" value="MAPK"/>
    <property type="match status" value="1"/>
</dbReference>